<dbReference type="PANTHER" id="PTHR33939:SF1">
    <property type="entry name" value="DUF4371 DOMAIN-CONTAINING PROTEIN"/>
    <property type="match status" value="1"/>
</dbReference>
<dbReference type="Pfam" id="PF13358">
    <property type="entry name" value="DDE_3"/>
    <property type="match status" value="1"/>
</dbReference>
<accession>A0A2S2QF23</accession>
<dbReference type="OrthoDB" id="6615737at2759"/>
<organism evidence="2">
    <name type="scientific">Sipha flava</name>
    <name type="common">yellow sugarcane aphid</name>
    <dbReference type="NCBI Taxonomy" id="143950"/>
    <lineage>
        <taxon>Eukaryota</taxon>
        <taxon>Metazoa</taxon>
        <taxon>Ecdysozoa</taxon>
        <taxon>Arthropoda</taxon>
        <taxon>Hexapoda</taxon>
        <taxon>Insecta</taxon>
        <taxon>Pterygota</taxon>
        <taxon>Neoptera</taxon>
        <taxon>Paraneoptera</taxon>
        <taxon>Hemiptera</taxon>
        <taxon>Sternorrhyncha</taxon>
        <taxon>Aphidomorpha</taxon>
        <taxon>Aphidoidea</taxon>
        <taxon>Aphididae</taxon>
        <taxon>Sipha</taxon>
    </lineage>
</organism>
<name>A0A2S2QF23_9HEMI</name>
<proteinExistence type="predicted"/>
<dbReference type="InterPro" id="IPR036397">
    <property type="entry name" value="RNaseH_sf"/>
</dbReference>
<evidence type="ECO:0000313" key="2">
    <source>
        <dbReference type="EMBL" id="MBY76349.1"/>
    </source>
</evidence>
<dbReference type="PANTHER" id="PTHR33939">
    <property type="entry name" value="PROTEIN CBG22215"/>
    <property type="match status" value="1"/>
</dbReference>
<gene>
    <name evidence="2" type="ORF">g.184389</name>
</gene>
<dbReference type="EMBL" id="GGMS01007146">
    <property type="protein sequence ID" value="MBY76349.1"/>
    <property type="molecule type" value="Transcribed_RNA"/>
</dbReference>
<evidence type="ECO:0000259" key="1">
    <source>
        <dbReference type="Pfam" id="PF13358"/>
    </source>
</evidence>
<reference evidence="2" key="1">
    <citation type="submission" date="2018-04" db="EMBL/GenBank/DDBJ databases">
        <title>Transcriptome assembly of Sipha flava.</title>
        <authorList>
            <person name="Scully E.D."/>
            <person name="Geib S.M."/>
            <person name="Palmer N.A."/>
            <person name="Koch K."/>
            <person name="Bradshaw J."/>
            <person name="Heng-Moss T."/>
            <person name="Sarath G."/>
        </authorList>
    </citation>
    <scope>NUCLEOTIDE SEQUENCE</scope>
</reference>
<protein>
    <recommendedName>
        <fullName evidence="1">Tc1-like transposase DDE domain-containing protein</fullName>
    </recommendedName>
</protein>
<dbReference type="Gene3D" id="3.30.420.10">
    <property type="entry name" value="Ribonuclease H-like superfamily/Ribonuclease H"/>
    <property type="match status" value="1"/>
</dbReference>
<sequence length="216" mass="25137">MVVCYFLNKKKNSADYHEEMNGANFHEWFESILLRLDPNSVIVMDNAPYHSVRAEKIPTSNSKKEEIISWLISKNVVIDRKMFKPQLLAKVKKVKRQYMSYVVDHMAKDVGHNILRLPPYHCELNPIELAWAMVKGHVKQHNTTYKIDDVKILLNTAIERVIIENWQNFIQHVKTEKDKLTQVDENMDDILDNLEPYVLTITGDTSNSDDDDDVPA</sequence>
<dbReference type="AlphaFoldDB" id="A0A2S2QF23"/>
<feature type="domain" description="Tc1-like transposase DDE" evidence="1">
    <location>
        <begin position="8"/>
        <end position="149"/>
    </location>
</feature>
<dbReference type="GO" id="GO:0003676">
    <property type="term" value="F:nucleic acid binding"/>
    <property type="evidence" value="ECO:0007669"/>
    <property type="project" value="InterPro"/>
</dbReference>
<dbReference type="InterPro" id="IPR038717">
    <property type="entry name" value="Tc1-like_DDE_dom"/>
</dbReference>